<evidence type="ECO:0000313" key="1">
    <source>
        <dbReference type="EMBL" id="RFB04252.1"/>
    </source>
</evidence>
<reference evidence="1 2" key="1">
    <citation type="submission" date="2018-08" db="EMBL/GenBank/DDBJ databases">
        <title>Parvularcula sp. SM1705, isolated from surface water of the South Sea China.</title>
        <authorList>
            <person name="Sun L."/>
        </authorList>
    </citation>
    <scope>NUCLEOTIDE SEQUENCE [LARGE SCALE GENOMIC DNA]</scope>
    <source>
        <strain evidence="1 2">SM1705</strain>
    </source>
</reference>
<keyword evidence="2" id="KW-1185">Reference proteome</keyword>
<proteinExistence type="predicted"/>
<comment type="caution">
    <text evidence="1">The sequence shown here is derived from an EMBL/GenBank/DDBJ whole genome shotgun (WGS) entry which is preliminary data.</text>
</comment>
<dbReference type="AlphaFoldDB" id="A0A371RFM2"/>
<evidence type="ECO:0000313" key="2">
    <source>
        <dbReference type="Proteomes" id="UP000264589"/>
    </source>
</evidence>
<dbReference type="EMBL" id="QUQO01000001">
    <property type="protein sequence ID" value="RFB04252.1"/>
    <property type="molecule type" value="Genomic_DNA"/>
</dbReference>
<dbReference type="Proteomes" id="UP000264589">
    <property type="component" value="Unassembled WGS sequence"/>
</dbReference>
<gene>
    <name evidence="1" type="ORF">DX908_02500</name>
</gene>
<name>A0A371RFM2_9PROT</name>
<accession>A0A371RFM2</accession>
<protein>
    <submittedName>
        <fullName evidence="1">Uncharacterized protein</fullName>
    </submittedName>
</protein>
<organism evidence="1 2">
    <name type="scientific">Parvularcula marina</name>
    <dbReference type="NCBI Taxonomy" id="2292771"/>
    <lineage>
        <taxon>Bacteria</taxon>
        <taxon>Pseudomonadati</taxon>
        <taxon>Pseudomonadota</taxon>
        <taxon>Alphaproteobacteria</taxon>
        <taxon>Parvularculales</taxon>
        <taxon>Parvularculaceae</taxon>
        <taxon>Parvularcula</taxon>
    </lineage>
</organism>
<dbReference type="InParanoid" id="A0A371RFM2"/>
<sequence length="173" mass="19362">MPLRHSDDSKLEELYLNWFGDQKALTKGLPIVHRYRDGAMKIVRAHHTGESRVRGITIVLPMSAKGVRAFWNNDFDGRDISQEYLADSFATAHALYWWVSVAPGSALRALPLLRFALSQPPFDGKVTYAVAGSDAGMRILTHLGFEPMLDEGEPQAGTRFVSNFFATPERQRA</sequence>